<evidence type="ECO:0000256" key="5">
    <source>
        <dbReference type="ARBA" id="ARBA00022840"/>
    </source>
</evidence>
<dbReference type="Proteomes" id="UP000008332">
    <property type="component" value="Chromosome"/>
</dbReference>
<evidence type="ECO:0000259" key="7">
    <source>
        <dbReference type="PROSITE" id="PS50893"/>
    </source>
</evidence>
<organism evidence="8 9">
    <name type="scientific">Albidiferax ferrireducens (strain ATCC BAA-621 / DSM 15236 / T118)</name>
    <name type="common">Rhodoferax ferrireducens</name>
    <dbReference type="NCBI Taxonomy" id="338969"/>
    <lineage>
        <taxon>Bacteria</taxon>
        <taxon>Pseudomonadati</taxon>
        <taxon>Pseudomonadota</taxon>
        <taxon>Betaproteobacteria</taxon>
        <taxon>Burkholderiales</taxon>
        <taxon>Comamonadaceae</taxon>
        <taxon>Rhodoferax</taxon>
    </lineage>
</organism>
<evidence type="ECO:0000256" key="4">
    <source>
        <dbReference type="ARBA" id="ARBA00022741"/>
    </source>
</evidence>
<dbReference type="InterPro" id="IPR017871">
    <property type="entry name" value="ABC_transporter-like_CS"/>
</dbReference>
<accession>Q21ZP4</accession>
<evidence type="ECO:0000256" key="3">
    <source>
        <dbReference type="ARBA" id="ARBA00022475"/>
    </source>
</evidence>
<keyword evidence="3" id="KW-1003">Cell membrane</keyword>
<dbReference type="STRING" id="338969.Rfer_1016"/>
<dbReference type="InterPro" id="IPR052156">
    <property type="entry name" value="BCAA_Transport_ATP-bd_LivF"/>
</dbReference>
<dbReference type="AlphaFoldDB" id="Q21ZP4"/>
<dbReference type="EMBL" id="CP000267">
    <property type="protein sequence ID" value="ABD68759.1"/>
    <property type="molecule type" value="Genomic_DNA"/>
</dbReference>
<dbReference type="InterPro" id="IPR027417">
    <property type="entry name" value="P-loop_NTPase"/>
</dbReference>
<proteinExistence type="inferred from homology"/>
<dbReference type="GO" id="GO:0015807">
    <property type="term" value="P:L-amino acid transport"/>
    <property type="evidence" value="ECO:0007669"/>
    <property type="project" value="TreeGrafter"/>
</dbReference>
<dbReference type="SUPFAM" id="SSF52540">
    <property type="entry name" value="P-loop containing nucleoside triphosphate hydrolases"/>
    <property type="match status" value="1"/>
</dbReference>
<keyword evidence="5" id="KW-0067">ATP-binding</keyword>
<dbReference type="PROSITE" id="PS50893">
    <property type="entry name" value="ABC_TRANSPORTER_2"/>
    <property type="match status" value="1"/>
</dbReference>
<dbReference type="PANTHER" id="PTHR43820">
    <property type="entry name" value="HIGH-AFFINITY BRANCHED-CHAIN AMINO ACID TRANSPORT ATP-BINDING PROTEIN LIVF"/>
    <property type="match status" value="1"/>
</dbReference>
<dbReference type="KEGG" id="rfr:Rfer_1016"/>
<dbReference type="PROSITE" id="PS00211">
    <property type="entry name" value="ABC_TRANSPORTER_1"/>
    <property type="match status" value="1"/>
</dbReference>
<evidence type="ECO:0000256" key="1">
    <source>
        <dbReference type="ARBA" id="ARBA00005417"/>
    </source>
</evidence>
<dbReference type="RefSeq" id="WP_011463329.1">
    <property type="nucleotide sequence ID" value="NC_007908.1"/>
</dbReference>
<name>Q21ZP4_ALBFT</name>
<dbReference type="Gene3D" id="3.40.50.300">
    <property type="entry name" value="P-loop containing nucleotide triphosphate hydrolases"/>
    <property type="match status" value="1"/>
</dbReference>
<keyword evidence="9" id="KW-1185">Reference proteome</keyword>
<evidence type="ECO:0000256" key="6">
    <source>
        <dbReference type="ARBA" id="ARBA00022970"/>
    </source>
</evidence>
<evidence type="ECO:0000256" key="2">
    <source>
        <dbReference type="ARBA" id="ARBA00022448"/>
    </source>
</evidence>
<sequence>MSELLLSASHLAVNIQLMPALRDLNVQIREGEMVGLMGRNGAGKTTFMRTVMGHLPPTSGRIEFRGESLDQHARHERAALGIGYMPEDRGLVPQLTVEENILLPIWVSKTLNREDRLAFVYGLMPEVADMRARRALQLSGGQQKLVALCRALAVGTRLLLLDEPFEGVAPALSMRLADVIHQLKGSKLAVLISQSDVNHSGNLFDHSFVIERGANSVVEAQEVA</sequence>
<reference evidence="9" key="1">
    <citation type="submission" date="2006-02" db="EMBL/GenBank/DDBJ databases">
        <title>Complete sequence of chromosome of Rhodoferax ferrireducens DSM 15236.</title>
        <authorList>
            <person name="Copeland A."/>
            <person name="Lucas S."/>
            <person name="Lapidus A."/>
            <person name="Barry K."/>
            <person name="Detter J.C."/>
            <person name="Glavina del Rio T."/>
            <person name="Hammon N."/>
            <person name="Israni S."/>
            <person name="Pitluck S."/>
            <person name="Brettin T."/>
            <person name="Bruce D."/>
            <person name="Han C."/>
            <person name="Tapia R."/>
            <person name="Gilna P."/>
            <person name="Kiss H."/>
            <person name="Schmutz J."/>
            <person name="Larimer F."/>
            <person name="Land M."/>
            <person name="Kyrpides N."/>
            <person name="Ivanova N."/>
            <person name="Richardson P."/>
        </authorList>
    </citation>
    <scope>NUCLEOTIDE SEQUENCE [LARGE SCALE GENOMIC DNA]</scope>
    <source>
        <strain evidence="9">ATCC BAA-621 / DSM 15236 / T118</strain>
    </source>
</reference>
<evidence type="ECO:0000313" key="9">
    <source>
        <dbReference type="Proteomes" id="UP000008332"/>
    </source>
</evidence>
<feature type="domain" description="ABC transporter" evidence="7">
    <location>
        <begin position="6"/>
        <end position="223"/>
    </location>
</feature>
<dbReference type="Pfam" id="PF00005">
    <property type="entry name" value="ABC_tran"/>
    <property type="match status" value="1"/>
</dbReference>
<dbReference type="OrthoDB" id="9775250at2"/>
<keyword evidence="3" id="KW-0472">Membrane</keyword>
<dbReference type="GO" id="GO:0005524">
    <property type="term" value="F:ATP binding"/>
    <property type="evidence" value="ECO:0007669"/>
    <property type="project" value="UniProtKB-KW"/>
</dbReference>
<protein>
    <submittedName>
        <fullName evidence="8">ABC transporter related</fullName>
    </submittedName>
</protein>
<gene>
    <name evidence="8" type="ordered locus">Rfer_1016</name>
</gene>
<dbReference type="SMART" id="SM00382">
    <property type="entry name" value="AAA"/>
    <property type="match status" value="1"/>
</dbReference>
<keyword evidence="4" id="KW-0547">Nucleotide-binding</keyword>
<dbReference type="GO" id="GO:0016887">
    <property type="term" value="F:ATP hydrolysis activity"/>
    <property type="evidence" value="ECO:0007669"/>
    <property type="project" value="InterPro"/>
</dbReference>
<dbReference type="HOGENOM" id="CLU_000604_1_2_4"/>
<dbReference type="InterPro" id="IPR003593">
    <property type="entry name" value="AAA+_ATPase"/>
</dbReference>
<dbReference type="InterPro" id="IPR003439">
    <property type="entry name" value="ABC_transporter-like_ATP-bd"/>
</dbReference>
<keyword evidence="2" id="KW-0813">Transport</keyword>
<dbReference type="GO" id="GO:0015658">
    <property type="term" value="F:branched-chain amino acid transmembrane transporter activity"/>
    <property type="evidence" value="ECO:0007669"/>
    <property type="project" value="TreeGrafter"/>
</dbReference>
<comment type="similarity">
    <text evidence="1">Belongs to the ABC transporter superfamily.</text>
</comment>
<evidence type="ECO:0000313" key="8">
    <source>
        <dbReference type="EMBL" id="ABD68759.1"/>
    </source>
</evidence>
<dbReference type="eggNOG" id="COG0410">
    <property type="taxonomic scope" value="Bacteria"/>
</dbReference>
<keyword evidence="6" id="KW-0029">Amino-acid transport</keyword>
<dbReference type="PANTHER" id="PTHR43820:SF5">
    <property type="entry name" value="HIGH-AFFINITY BRANCHED-CHAIN AMINO ACID TRANSPORT ATP-BINDING PROTEIN"/>
    <property type="match status" value="1"/>
</dbReference>